<dbReference type="InterPro" id="IPR004263">
    <property type="entry name" value="Exostosin"/>
</dbReference>
<feature type="domain" description="Exostosin GT47" evidence="6">
    <location>
        <begin position="88"/>
        <end position="329"/>
    </location>
</feature>
<keyword evidence="4" id="KW-0735">Signal-anchor</keyword>
<gene>
    <name evidence="8" type="ORF">E5676_scaffold318G001600</name>
    <name evidence="7" type="ORF">E6C27_scaffold22G002220</name>
</gene>
<evidence type="ECO:0000256" key="5">
    <source>
        <dbReference type="ARBA" id="ARBA00023034"/>
    </source>
</evidence>
<evidence type="ECO:0000256" key="1">
    <source>
        <dbReference type="ARBA" id="ARBA00004323"/>
    </source>
</evidence>
<dbReference type="PANTHER" id="PTHR11062:SF43">
    <property type="entry name" value="EXOSTOSIN FAMILY PROTEIN"/>
    <property type="match status" value="1"/>
</dbReference>
<keyword evidence="3" id="KW-0328">Glycosyltransferase</keyword>
<comment type="subcellular location">
    <subcellularLocation>
        <location evidence="1">Golgi apparatus membrane</location>
        <topology evidence="1">Single-pass type II membrane protein</topology>
    </subcellularLocation>
</comment>
<dbReference type="Proteomes" id="UP000321947">
    <property type="component" value="Unassembled WGS sequence"/>
</dbReference>
<dbReference type="Pfam" id="PF03016">
    <property type="entry name" value="Exostosin_GT47"/>
    <property type="match status" value="1"/>
</dbReference>
<keyword evidence="4" id="KW-0812">Transmembrane</keyword>
<evidence type="ECO:0000256" key="4">
    <source>
        <dbReference type="ARBA" id="ARBA00022968"/>
    </source>
</evidence>
<accession>A0A5D3DEP5</accession>
<dbReference type="EMBL" id="SSTD01005234">
    <property type="protein sequence ID" value="TYK22147.1"/>
    <property type="molecule type" value="Genomic_DNA"/>
</dbReference>
<keyword evidence="5" id="KW-0333">Golgi apparatus</keyword>
<dbReference type="GO" id="GO:0000139">
    <property type="term" value="C:Golgi membrane"/>
    <property type="evidence" value="ECO:0007669"/>
    <property type="project" value="UniProtKB-SubCell"/>
</dbReference>
<dbReference type="STRING" id="1194695.A0A5D3DEP5"/>
<comment type="similarity">
    <text evidence="2">Belongs to the glycosyltransferase 47 family.</text>
</comment>
<dbReference type="OrthoDB" id="1924787at2759"/>
<evidence type="ECO:0000256" key="2">
    <source>
        <dbReference type="ARBA" id="ARBA00010271"/>
    </source>
</evidence>
<dbReference type="EMBL" id="SSTE01005668">
    <property type="protein sequence ID" value="KAA0060408.1"/>
    <property type="molecule type" value="Genomic_DNA"/>
</dbReference>
<keyword evidence="8" id="KW-0808">Transferase</keyword>
<evidence type="ECO:0000313" key="7">
    <source>
        <dbReference type="EMBL" id="KAA0060408.1"/>
    </source>
</evidence>
<reference evidence="9 10" key="1">
    <citation type="submission" date="2019-08" db="EMBL/GenBank/DDBJ databases">
        <title>Draft genome sequences of two oriental melons (Cucumis melo L. var makuwa).</title>
        <authorList>
            <person name="Kwon S.-Y."/>
        </authorList>
    </citation>
    <scope>NUCLEOTIDE SEQUENCE [LARGE SCALE GENOMIC DNA]</scope>
    <source>
        <strain evidence="10">cv. Chang Bougi</strain>
        <strain evidence="9">cv. SW 3</strain>
        <tissue evidence="8">Leaf</tissue>
    </source>
</reference>
<organism evidence="8 10">
    <name type="scientific">Cucumis melo var. makuwa</name>
    <name type="common">Oriental melon</name>
    <dbReference type="NCBI Taxonomy" id="1194695"/>
    <lineage>
        <taxon>Eukaryota</taxon>
        <taxon>Viridiplantae</taxon>
        <taxon>Streptophyta</taxon>
        <taxon>Embryophyta</taxon>
        <taxon>Tracheophyta</taxon>
        <taxon>Spermatophyta</taxon>
        <taxon>Magnoliopsida</taxon>
        <taxon>eudicotyledons</taxon>
        <taxon>Gunneridae</taxon>
        <taxon>Pentapetalae</taxon>
        <taxon>rosids</taxon>
        <taxon>fabids</taxon>
        <taxon>Cucurbitales</taxon>
        <taxon>Cucurbitaceae</taxon>
        <taxon>Benincaseae</taxon>
        <taxon>Cucumis</taxon>
    </lineage>
</organism>
<dbReference type="PANTHER" id="PTHR11062">
    <property type="entry name" value="EXOSTOSIN HEPARAN SULFATE GLYCOSYLTRANSFERASE -RELATED"/>
    <property type="match status" value="1"/>
</dbReference>
<dbReference type="GO" id="GO:0016757">
    <property type="term" value="F:glycosyltransferase activity"/>
    <property type="evidence" value="ECO:0007669"/>
    <property type="project" value="UniProtKB-KW"/>
</dbReference>
<name>A0A5D3DEP5_CUCMM</name>
<dbReference type="AlphaFoldDB" id="A0A5D3DEP5"/>
<dbReference type="InterPro" id="IPR040911">
    <property type="entry name" value="Exostosin_GT47"/>
</dbReference>
<evidence type="ECO:0000313" key="9">
    <source>
        <dbReference type="Proteomes" id="UP000321393"/>
    </source>
</evidence>
<proteinExistence type="inferred from homology"/>
<evidence type="ECO:0000313" key="8">
    <source>
        <dbReference type="EMBL" id="TYK22147.1"/>
    </source>
</evidence>
<comment type="caution">
    <text evidence="8">The sequence shown here is derived from an EMBL/GenBank/DDBJ whole genome shotgun (WGS) entry which is preliminary data.</text>
</comment>
<sequence>MSALKHPFQLTSSSSSPLCSLRASLLTLAVLTLLSFTYLSFTSLHSSPPSSPSQLPVKLGALNDAADEEISDVYHSPQVFRLNYEEMDSKFKVYIYPDGDPNTFYQTPRKLTGKYASEGYFFQNIRESRFRTEDPDQAHLFFIPISCHKMRGKGTSYENMTIIVQNYVEGLISKYPYWNRTLGADHFFVTCHDVGVRASEGLPFLIKNAIRVVCSPSYDVGFIPHKDVALPQVLQPFALPAGGNDTENRTTLGFWAGHRNSKIRVILARVWENDTELDISNNRISRATGHLLYQKRFYKTKFCICPGGSQVNSARIADSIHYGCVPDLIAAANSQIDAQLNPYFIHHSLGPTTAIVMQPLALTGAINCTSCSRAMLMAISGRNKACFITRKIRKPLGKVLLDAWICNYDIIASWILNSVSKEIAASIVYTGSVKEIWNELCQIFKQPNGPSIYQL</sequence>
<protein>
    <submittedName>
        <fullName evidence="7 8">Glycosyltransferase</fullName>
    </submittedName>
</protein>
<evidence type="ECO:0000259" key="6">
    <source>
        <dbReference type="Pfam" id="PF03016"/>
    </source>
</evidence>
<evidence type="ECO:0000313" key="10">
    <source>
        <dbReference type="Proteomes" id="UP000321947"/>
    </source>
</evidence>
<dbReference type="Proteomes" id="UP000321393">
    <property type="component" value="Unassembled WGS sequence"/>
</dbReference>
<evidence type="ECO:0000256" key="3">
    <source>
        <dbReference type="ARBA" id="ARBA00022676"/>
    </source>
</evidence>